<feature type="region of interest" description="Disordered" evidence="1">
    <location>
        <begin position="1"/>
        <end position="20"/>
    </location>
</feature>
<protein>
    <submittedName>
        <fullName evidence="2">Uncharacterized protein</fullName>
    </submittedName>
</protein>
<name>A0A5J4SY49_9ZZZZ</name>
<organism evidence="2">
    <name type="scientific">termite gut metagenome</name>
    <dbReference type="NCBI Taxonomy" id="433724"/>
    <lineage>
        <taxon>unclassified sequences</taxon>
        <taxon>metagenomes</taxon>
        <taxon>organismal metagenomes</taxon>
    </lineage>
</organism>
<feature type="compositionally biased region" description="Basic residues" evidence="1">
    <location>
        <begin position="1"/>
        <end position="13"/>
    </location>
</feature>
<dbReference type="AlphaFoldDB" id="A0A5J4SY49"/>
<sequence length="57" mass="6397">MKQGKSTKKRQPKSVRLGWESVSEQKPQLLSKIVGNGIKVEAGMFSKNVKNSNWLIP</sequence>
<evidence type="ECO:0000313" key="2">
    <source>
        <dbReference type="EMBL" id="KAA6350828.1"/>
    </source>
</evidence>
<reference evidence="2" key="1">
    <citation type="submission" date="2019-03" db="EMBL/GenBank/DDBJ databases">
        <title>Single cell metagenomics reveals metabolic interactions within the superorganism composed of flagellate Streblomastix strix and complex community of Bacteroidetes bacteria on its surface.</title>
        <authorList>
            <person name="Treitli S.C."/>
            <person name="Kolisko M."/>
            <person name="Husnik F."/>
            <person name="Keeling P."/>
            <person name="Hampl V."/>
        </authorList>
    </citation>
    <scope>NUCLEOTIDE SEQUENCE</scope>
    <source>
        <strain evidence="2">STM</strain>
    </source>
</reference>
<accession>A0A5J4SY49</accession>
<comment type="caution">
    <text evidence="2">The sequence shown here is derived from an EMBL/GenBank/DDBJ whole genome shotgun (WGS) entry which is preliminary data.</text>
</comment>
<dbReference type="EMBL" id="SNRY01000022">
    <property type="protein sequence ID" value="KAA6350828.1"/>
    <property type="molecule type" value="Genomic_DNA"/>
</dbReference>
<evidence type="ECO:0000256" key="1">
    <source>
        <dbReference type="SAM" id="MobiDB-lite"/>
    </source>
</evidence>
<proteinExistence type="predicted"/>
<gene>
    <name evidence="2" type="ORF">EZS27_001816</name>
</gene>